<dbReference type="GO" id="GO:0003954">
    <property type="term" value="F:NADH dehydrogenase activity"/>
    <property type="evidence" value="ECO:0007669"/>
    <property type="project" value="TreeGrafter"/>
</dbReference>
<dbReference type="Gene3D" id="3.30.70.3270">
    <property type="match status" value="1"/>
</dbReference>
<proteinExistence type="predicted"/>
<dbReference type="STRING" id="1121298.SAMN05444401_1151"/>
<keyword evidence="1" id="KW-0479">Metal-binding</keyword>
<dbReference type="GO" id="GO:0009060">
    <property type="term" value="P:aerobic respiration"/>
    <property type="evidence" value="ECO:0007669"/>
    <property type="project" value="TreeGrafter"/>
</dbReference>
<dbReference type="Proteomes" id="UP000184080">
    <property type="component" value="Unassembled WGS sequence"/>
</dbReference>
<evidence type="ECO:0000256" key="3">
    <source>
        <dbReference type="ARBA" id="ARBA00023004"/>
    </source>
</evidence>
<feature type="domain" description="4Fe-4S ferredoxin-type" evidence="5">
    <location>
        <begin position="36"/>
        <end position="65"/>
    </location>
</feature>
<feature type="domain" description="4Fe-4S ferredoxin-type" evidence="5">
    <location>
        <begin position="73"/>
        <end position="102"/>
    </location>
</feature>
<dbReference type="InterPro" id="IPR017896">
    <property type="entry name" value="4Fe4S_Fe-S-bd"/>
</dbReference>
<evidence type="ECO:0000259" key="5">
    <source>
        <dbReference type="PROSITE" id="PS51379"/>
    </source>
</evidence>
<dbReference type="GO" id="GO:0051539">
    <property type="term" value="F:4 iron, 4 sulfur cluster binding"/>
    <property type="evidence" value="ECO:0007669"/>
    <property type="project" value="InterPro"/>
</dbReference>
<dbReference type="SUPFAM" id="SSF54862">
    <property type="entry name" value="4Fe-4S ferredoxins"/>
    <property type="match status" value="1"/>
</dbReference>
<name>A0A1M6CKG1_9CLOT</name>
<dbReference type="PANTHER" id="PTHR10849:SF35">
    <property type="entry name" value="FORMATE HYDROGENLYASE SUBUNIT 6-RELATED"/>
    <property type="match status" value="1"/>
</dbReference>
<gene>
    <name evidence="6" type="ORF">SAMN05444401_1151</name>
</gene>
<dbReference type="AlphaFoldDB" id="A0A1M6CKG1"/>
<protein>
    <submittedName>
        <fullName evidence="6">4Fe-4S dicluster domain-containing protein</fullName>
    </submittedName>
</protein>
<dbReference type="PROSITE" id="PS51379">
    <property type="entry name" value="4FE4S_FER_2"/>
    <property type="match status" value="2"/>
</dbReference>
<dbReference type="EMBL" id="FQZO01000001">
    <property type="protein sequence ID" value="SHI61459.1"/>
    <property type="molecule type" value="Genomic_DNA"/>
</dbReference>
<dbReference type="RefSeq" id="WP_073004481.1">
    <property type="nucleotide sequence ID" value="NZ_FQZO01000001.1"/>
</dbReference>
<evidence type="ECO:0000256" key="1">
    <source>
        <dbReference type="ARBA" id="ARBA00022723"/>
    </source>
</evidence>
<reference evidence="6 7" key="1">
    <citation type="submission" date="2016-11" db="EMBL/GenBank/DDBJ databases">
        <authorList>
            <person name="Jaros S."/>
            <person name="Januszkiewicz K."/>
            <person name="Wedrychowicz H."/>
        </authorList>
    </citation>
    <scope>NUCLEOTIDE SEQUENCE [LARGE SCALE GENOMIC DNA]</scope>
    <source>
        <strain evidence="6 7">DSM 21864</strain>
    </source>
</reference>
<evidence type="ECO:0000256" key="2">
    <source>
        <dbReference type="ARBA" id="ARBA00022737"/>
    </source>
</evidence>
<keyword evidence="7" id="KW-1185">Reference proteome</keyword>
<keyword evidence="4" id="KW-0411">Iron-sulfur</keyword>
<keyword evidence="2" id="KW-0677">Repeat</keyword>
<evidence type="ECO:0000313" key="6">
    <source>
        <dbReference type="EMBL" id="SHI61459.1"/>
    </source>
</evidence>
<dbReference type="OrthoDB" id="9803192at2"/>
<sequence>MGGIPYLKDGLLNLFKKPITSRFPEVPVEAPEDYRGKIVFHPELCIGCGLCMRVCSPASITKDVKAVEGGQEITMTFDMASCTFCSMCRDFCNKKAIEFTKEYNMVVENKEDLVISGTFIKKLPPKPLATAKPVVENTKEK</sequence>
<accession>A0A1M6CKG1</accession>
<dbReference type="InterPro" id="IPR010226">
    <property type="entry name" value="NADH_quinone_OxRdtase_chainI"/>
</dbReference>
<organism evidence="6 7">
    <name type="scientific">Clostridium amylolyticum</name>
    <dbReference type="NCBI Taxonomy" id="1121298"/>
    <lineage>
        <taxon>Bacteria</taxon>
        <taxon>Bacillati</taxon>
        <taxon>Bacillota</taxon>
        <taxon>Clostridia</taxon>
        <taxon>Eubacteriales</taxon>
        <taxon>Clostridiaceae</taxon>
        <taxon>Clostridium</taxon>
    </lineage>
</organism>
<evidence type="ECO:0000313" key="7">
    <source>
        <dbReference type="Proteomes" id="UP000184080"/>
    </source>
</evidence>
<dbReference type="GO" id="GO:0046872">
    <property type="term" value="F:metal ion binding"/>
    <property type="evidence" value="ECO:0007669"/>
    <property type="project" value="UniProtKB-KW"/>
</dbReference>
<dbReference type="PANTHER" id="PTHR10849">
    <property type="entry name" value="NADH DEHYDROGENASE UBIQUINONE IRON-SULFUR PROTEIN 8, MITOCHONDRIAL"/>
    <property type="match status" value="1"/>
</dbReference>
<keyword evidence="3" id="KW-0408">Iron</keyword>
<dbReference type="GO" id="GO:0016020">
    <property type="term" value="C:membrane"/>
    <property type="evidence" value="ECO:0007669"/>
    <property type="project" value="InterPro"/>
</dbReference>
<dbReference type="Pfam" id="PF12838">
    <property type="entry name" value="Fer4_7"/>
    <property type="match status" value="1"/>
</dbReference>
<evidence type="ECO:0000256" key="4">
    <source>
        <dbReference type="ARBA" id="ARBA00023014"/>
    </source>
</evidence>